<accession>A0A7Y5ARD1</accession>
<dbReference type="Proteomes" id="UP000523161">
    <property type="component" value="Unassembled WGS sequence"/>
</dbReference>
<comment type="caution">
    <text evidence="1">The sequence shown here is derived from an EMBL/GenBank/DDBJ whole genome shotgun (WGS) entry which is preliminary data.</text>
</comment>
<keyword evidence="2" id="KW-1185">Reference proteome</keyword>
<organism evidence="1 2">
    <name type="scientific">Rheinheimera lutimaris</name>
    <dbReference type="NCBI Taxonomy" id="2740584"/>
    <lineage>
        <taxon>Bacteria</taxon>
        <taxon>Pseudomonadati</taxon>
        <taxon>Pseudomonadota</taxon>
        <taxon>Gammaproteobacteria</taxon>
        <taxon>Chromatiales</taxon>
        <taxon>Chromatiaceae</taxon>
        <taxon>Rheinheimera</taxon>
    </lineage>
</organism>
<protein>
    <submittedName>
        <fullName evidence="1">Uncharacterized protein</fullName>
    </submittedName>
</protein>
<proteinExistence type="predicted"/>
<evidence type="ECO:0000313" key="2">
    <source>
        <dbReference type="Proteomes" id="UP000523161"/>
    </source>
</evidence>
<evidence type="ECO:0000313" key="1">
    <source>
        <dbReference type="EMBL" id="NRQ43137.1"/>
    </source>
</evidence>
<dbReference type="AlphaFoldDB" id="A0A7Y5ARD1"/>
<dbReference type="EMBL" id="JABSOD010000009">
    <property type="protein sequence ID" value="NRQ43137.1"/>
    <property type="molecule type" value="Genomic_DNA"/>
</dbReference>
<reference evidence="1 2" key="1">
    <citation type="submission" date="2020-06" db="EMBL/GenBank/DDBJ databases">
        <title>Rheinheimera sp. nov., a marine bacterium isolated from coastal.</title>
        <authorList>
            <person name="Yu Q."/>
            <person name="Qi Y."/>
            <person name="Pu J."/>
        </authorList>
    </citation>
    <scope>NUCLEOTIDE SEQUENCE [LARGE SCALE GENOMIC DNA]</scope>
    <source>
        <strain evidence="1 2">YQF-2</strain>
    </source>
</reference>
<dbReference type="RefSeq" id="WP_173501375.1">
    <property type="nucleotide sequence ID" value="NZ_JABSOD010000009.1"/>
</dbReference>
<sequence>MKVNSSYTDPASKIISNGAAIEVNKPLNSKEQLNSELGRLAADIYHKGEHQEAEPVYNRAMTITITMVGAGLTKEAEEQEVTTISRASANLYMPSGEVSKSVEKMFSQYGKIMAEIASELPSLAGKNWGLSINQSGEPEVTGSLSDAEKALIAEKFTSNKDFVAAAKDFKSGYLKYTELSVRGWSNYDVNEENFSKVFDLKEILDNVQGNEAFKKAWGKDFSWLELNDNISAQLSRNAEKL</sequence>
<name>A0A7Y5ARD1_9GAMM</name>
<gene>
    <name evidence="1" type="ORF">HRH59_11345</name>
</gene>